<accession>A0A840MTI9</accession>
<dbReference type="Pfam" id="PF13328">
    <property type="entry name" value="HD_4"/>
    <property type="match status" value="1"/>
</dbReference>
<dbReference type="Gene3D" id="1.10.3210.10">
    <property type="entry name" value="Hypothetical protein af1432"/>
    <property type="match status" value="1"/>
</dbReference>
<proteinExistence type="predicted"/>
<dbReference type="PANTHER" id="PTHR46246:SF1">
    <property type="entry name" value="GUANOSINE-3',5'-BIS(DIPHOSPHATE) 3'-PYROPHOSPHOHYDROLASE MESH1"/>
    <property type="match status" value="1"/>
</dbReference>
<gene>
    <name evidence="2" type="ORF">HNQ59_001810</name>
</gene>
<dbReference type="GO" id="GO:0008893">
    <property type="term" value="F:guanosine-3',5'-bis(diphosphate) 3'-diphosphatase activity"/>
    <property type="evidence" value="ECO:0007669"/>
    <property type="project" value="TreeGrafter"/>
</dbReference>
<dbReference type="SUPFAM" id="SSF109604">
    <property type="entry name" value="HD-domain/PDEase-like"/>
    <property type="match status" value="1"/>
</dbReference>
<keyword evidence="3" id="KW-1185">Reference proteome</keyword>
<dbReference type="Proteomes" id="UP000575898">
    <property type="component" value="Unassembled WGS sequence"/>
</dbReference>
<comment type="caution">
    <text evidence="2">The sequence shown here is derived from an EMBL/GenBank/DDBJ whole genome shotgun (WGS) entry which is preliminary data.</text>
</comment>
<reference evidence="2 3" key="1">
    <citation type="submission" date="2020-08" db="EMBL/GenBank/DDBJ databases">
        <title>Genomic Encyclopedia of Type Strains, Phase IV (KMG-IV): sequencing the most valuable type-strain genomes for metagenomic binning, comparative biology and taxonomic classification.</title>
        <authorList>
            <person name="Goeker M."/>
        </authorList>
    </citation>
    <scope>NUCLEOTIDE SEQUENCE [LARGE SCALE GENOMIC DNA]</scope>
    <source>
        <strain evidence="2 3">DSM 27165</strain>
    </source>
</reference>
<dbReference type="EMBL" id="JACHHY010000009">
    <property type="protein sequence ID" value="MBB5018521.1"/>
    <property type="molecule type" value="Genomic_DNA"/>
</dbReference>
<evidence type="ECO:0000313" key="3">
    <source>
        <dbReference type="Proteomes" id="UP000575898"/>
    </source>
</evidence>
<sequence length="195" mass="21337">MIRHPGSSHDGGPSVRPTTGLACQTPLSAREFAITAHGEQMYGAQPYVFHLDQVVENLAGFGPLAETIGYLHDVVEDTSTSLDEIAEKFGALVAECVALLTDEPGSDRKERKAKTYQKLASVSGHAELALIVKAADRLANVKACIADRKTSLWNRYREEHPAFRAAAYRSGQCETLWSQLDHLLREDAFDAGIEI</sequence>
<organism evidence="2 3">
    <name type="scientific">Chitinivorax tropicus</name>
    <dbReference type="NCBI Taxonomy" id="714531"/>
    <lineage>
        <taxon>Bacteria</taxon>
        <taxon>Pseudomonadati</taxon>
        <taxon>Pseudomonadota</taxon>
        <taxon>Betaproteobacteria</taxon>
        <taxon>Chitinivorax</taxon>
    </lineage>
</organism>
<evidence type="ECO:0000256" key="1">
    <source>
        <dbReference type="SAM" id="MobiDB-lite"/>
    </source>
</evidence>
<dbReference type="PANTHER" id="PTHR46246">
    <property type="entry name" value="GUANOSINE-3',5'-BIS(DIPHOSPHATE) 3'-PYROPHOSPHOHYDROLASE MESH1"/>
    <property type="match status" value="1"/>
</dbReference>
<protein>
    <submittedName>
        <fullName evidence="2">(P)ppGpp synthase/HD superfamily hydrolase</fullName>
    </submittedName>
</protein>
<name>A0A840MTI9_9PROT</name>
<feature type="region of interest" description="Disordered" evidence="1">
    <location>
        <begin position="1"/>
        <end position="21"/>
    </location>
</feature>
<dbReference type="AlphaFoldDB" id="A0A840MTI9"/>
<evidence type="ECO:0000313" key="2">
    <source>
        <dbReference type="EMBL" id="MBB5018521.1"/>
    </source>
</evidence>
<keyword evidence="2" id="KW-0378">Hydrolase</keyword>
<dbReference type="InterPro" id="IPR052194">
    <property type="entry name" value="MESH1"/>
</dbReference>